<gene>
    <name evidence="2" type="primary">LOC118768184</name>
</gene>
<dbReference type="InterPro" id="IPR011044">
    <property type="entry name" value="Quino_amine_DH_bsu"/>
</dbReference>
<protein>
    <submittedName>
        <fullName evidence="2">Uncharacterized protein LOC118768184</fullName>
    </submittedName>
</protein>
<accession>A0A7E6FQR0</accession>
<dbReference type="AlphaFoldDB" id="A0A7E6FQR0"/>
<evidence type="ECO:0000313" key="2">
    <source>
        <dbReference type="RefSeq" id="XP_036370041.1"/>
    </source>
</evidence>
<evidence type="ECO:0000313" key="1">
    <source>
        <dbReference type="Proteomes" id="UP000515154"/>
    </source>
</evidence>
<dbReference type="RefSeq" id="XP_036370041.1">
    <property type="nucleotide sequence ID" value="XM_036514148.1"/>
</dbReference>
<reference evidence="2" key="1">
    <citation type="submission" date="2025-08" db="UniProtKB">
        <authorList>
            <consortium name="RefSeq"/>
        </authorList>
    </citation>
    <scope>IDENTIFICATION</scope>
</reference>
<dbReference type="KEGG" id="osn:118768184"/>
<sequence length="1164" mass="133994">MQKFLEFTKQYNDFVHQNLEWFQQRLFDIYVTCNPYSHKFVGAPKITTKFRPLCQIVTREAKINESRKDSGNNTISNIVIIQTGIVTYSHHCMTISCITKDGDRNDVHCPSPVTDFTRIAQDTVLATLPFKQMILIINSVSFIIKTLPLGFYKVSYVELSTFIGVEMFSKTIYLVDWVDNKIVSQFLAKEVPTDIAVGAGNKLLLSFPSISRVTCYNLAGLQLFEVETHYLNLVMQVTLYQNHFYVLQGHIIYRISTTGGVTMRDIGMKCRSVSVCRDAIFVTDDFGVPHMVTTNKDFWPRLSYNHQRCSPSLSNHFYIEDCYNITNILPMATSSTLIIYRNKKALVFTDTGEIISKNNLTFLEFPSVLCRINSNRFLVFYREMKGLQYITYPELTEGPLIKVHTNYITICHIVLNKFLALTTSGNKHEVHILLIKEDKVNVIERISLGHFNVTIAATPVNFVVVDGRENKLIFYLTSGEELFEKYLPFYGSSYFIYSDNIYFYVLFKRHSIVICYDIYGDIRWQWKLPFPVHPDIAVFQGTIYVLDTELNRVLLYKNHDRSSGCFLHLKNPYIRNLNIRLKEKGNVKLLIAEICHLSNGQLVVSDINHDCLLYISNEGDIVSRLSLPSTATDICRWNPNQIGVILPLEKQLRIIENLSETVRTVSLSQPYVRVCKLGKDKIACYSDKPSHLDILAIKNYNQVEIIHRINITFVVKSLAIENETQKLLIVTRGKAFQYNTSFGDGCHSSGDRLCSIKMVPRVLLSQVKCPPNFYAGSIDKTFVYLIDNSRMFAINDYNLMVNDLITNNQLNIYIDLVDVFSRNICVSEMLSSTLYLQDLTVSDKARHIPLSQSFGDEQPMRIHCLVITENNLIAGYDWQNKNIKIFTFDGQVLDSVKWNAFGFLKMCRWQSNTLVITDGDCIDNKYQLLTLKVEFPLSLVIYQTENRYDCITSLSNNQLVCSKWRDLYSVYVVEIDEIHSTLNEIKQIAIPETLSPRNELGNRNFITDIHDITVTAEDIIIVLNKRFIIFFNRDGQYLHSVRHYIKYVGHNDMMTVDDSLLYIQAAWDKCSSYFGYRSIVCLTQAGEYSGILLNKRIHRAKLSYPSINCKGPRFVGSYYPRNELYVQGLFIVNRESFSVARLQTDECPVEVKDFDISDEGKIVV</sequence>
<dbReference type="Proteomes" id="UP000515154">
    <property type="component" value="Linkage group LG27"/>
</dbReference>
<proteinExistence type="predicted"/>
<organism evidence="1 2">
    <name type="scientific">Octopus sinensis</name>
    <name type="common">East Asian common octopus</name>
    <dbReference type="NCBI Taxonomy" id="2607531"/>
    <lineage>
        <taxon>Eukaryota</taxon>
        <taxon>Metazoa</taxon>
        <taxon>Spiralia</taxon>
        <taxon>Lophotrochozoa</taxon>
        <taxon>Mollusca</taxon>
        <taxon>Cephalopoda</taxon>
        <taxon>Coleoidea</taxon>
        <taxon>Octopodiformes</taxon>
        <taxon>Octopoda</taxon>
        <taxon>Incirrata</taxon>
        <taxon>Octopodidae</taxon>
        <taxon>Octopus</taxon>
    </lineage>
</organism>
<dbReference type="SUPFAM" id="SSF50969">
    <property type="entry name" value="YVTN repeat-like/Quinoprotein amine dehydrogenase"/>
    <property type="match status" value="1"/>
</dbReference>
<keyword evidence="1" id="KW-1185">Reference proteome</keyword>
<name>A0A7E6FQR0_9MOLL</name>